<reference evidence="2" key="1">
    <citation type="submission" date="2018-05" db="EMBL/GenBank/DDBJ databases">
        <authorList>
            <person name="Lanie J.A."/>
            <person name="Ng W.-L."/>
            <person name="Kazmierczak K.M."/>
            <person name="Andrzejewski T.M."/>
            <person name="Davidsen T.M."/>
            <person name="Wayne K.J."/>
            <person name="Tettelin H."/>
            <person name="Glass J.I."/>
            <person name="Rusch D."/>
            <person name="Podicherti R."/>
            <person name="Tsui H.-C.T."/>
            <person name="Winkler M.E."/>
        </authorList>
    </citation>
    <scope>NUCLEOTIDE SEQUENCE</scope>
</reference>
<feature type="transmembrane region" description="Helical" evidence="1">
    <location>
        <begin position="31"/>
        <end position="50"/>
    </location>
</feature>
<organism evidence="2">
    <name type="scientific">marine metagenome</name>
    <dbReference type="NCBI Taxonomy" id="408172"/>
    <lineage>
        <taxon>unclassified sequences</taxon>
        <taxon>metagenomes</taxon>
        <taxon>ecological metagenomes</taxon>
    </lineage>
</organism>
<name>A0A382R7R6_9ZZZZ</name>
<keyword evidence="1" id="KW-0472">Membrane</keyword>
<sequence length="61" mass="7044">MSTLTQNFPQDLYKVVMDSSMNPLAALPKMVRFQFMSMLAFMWSGVFFTADTFRRARKIAA</sequence>
<protein>
    <submittedName>
        <fullName evidence="2">Uncharacterized protein</fullName>
    </submittedName>
</protein>
<gene>
    <name evidence="2" type="ORF">METZ01_LOCUS346623</name>
</gene>
<proteinExistence type="predicted"/>
<dbReference type="AlphaFoldDB" id="A0A382R7R6"/>
<keyword evidence="1" id="KW-0812">Transmembrane</keyword>
<dbReference type="EMBL" id="UINC01119727">
    <property type="protein sequence ID" value="SVC93769.1"/>
    <property type="molecule type" value="Genomic_DNA"/>
</dbReference>
<keyword evidence="1" id="KW-1133">Transmembrane helix</keyword>
<evidence type="ECO:0000256" key="1">
    <source>
        <dbReference type="SAM" id="Phobius"/>
    </source>
</evidence>
<accession>A0A382R7R6</accession>
<evidence type="ECO:0000313" key="2">
    <source>
        <dbReference type="EMBL" id="SVC93769.1"/>
    </source>
</evidence>